<dbReference type="Proteomes" id="UP000828390">
    <property type="component" value="Unassembled WGS sequence"/>
</dbReference>
<name>A0A9D4HFM6_DREPO</name>
<evidence type="ECO:0000256" key="1">
    <source>
        <dbReference type="SAM" id="MobiDB-lite"/>
    </source>
</evidence>
<reference evidence="2" key="1">
    <citation type="journal article" date="2019" name="bioRxiv">
        <title>The Genome of the Zebra Mussel, Dreissena polymorpha: A Resource for Invasive Species Research.</title>
        <authorList>
            <person name="McCartney M.A."/>
            <person name="Auch B."/>
            <person name="Kono T."/>
            <person name="Mallez S."/>
            <person name="Zhang Y."/>
            <person name="Obille A."/>
            <person name="Becker A."/>
            <person name="Abrahante J.E."/>
            <person name="Garbe J."/>
            <person name="Badalamenti J.P."/>
            <person name="Herman A."/>
            <person name="Mangelson H."/>
            <person name="Liachko I."/>
            <person name="Sullivan S."/>
            <person name="Sone E.D."/>
            <person name="Koren S."/>
            <person name="Silverstein K.A.T."/>
            <person name="Beckman K.B."/>
            <person name="Gohl D.M."/>
        </authorList>
    </citation>
    <scope>NUCLEOTIDE SEQUENCE</scope>
    <source>
        <strain evidence="2">Duluth1</strain>
        <tissue evidence="2">Whole animal</tissue>
    </source>
</reference>
<accession>A0A9D4HFM6</accession>
<feature type="compositionally biased region" description="Polar residues" evidence="1">
    <location>
        <begin position="38"/>
        <end position="48"/>
    </location>
</feature>
<dbReference type="EMBL" id="JAIWYP010000013">
    <property type="protein sequence ID" value="KAH3715296.1"/>
    <property type="molecule type" value="Genomic_DNA"/>
</dbReference>
<organism evidence="2 3">
    <name type="scientific">Dreissena polymorpha</name>
    <name type="common">Zebra mussel</name>
    <name type="synonym">Mytilus polymorpha</name>
    <dbReference type="NCBI Taxonomy" id="45954"/>
    <lineage>
        <taxon>Eukaryota</taxon>
        <taxon>Metazoa</taxon>
        <taxon>Spiralia</taxon>
        <taxon>Lophotrochozoa</taxon>
        <taxon>Mollusca</taxon>
        <taxon>Bivalvia</taxon>
        <taxon>Autobranchia</taxon>
        <taxon>Heteroconchia</taxon>
        <taxon>Euheterodonta</taxon>
        <taxon>Imparidentia</taxon>
        <taxon>Neoheterodontei</taxon>
        <taxon>Myida</taxon>
        <taxon>Dreissenoidea</taxon>
        <taxon>Dreissenidae</taxon>
        <taxon>Dreissena</taxon>
    </lineage>
</organism>
<reference evidence="2" key="2">
    <citation type="submission" date="2020-11" db="EMBL/GenBank/DDBJ databases">
        <authorList>
            <person name="McCartney M.A."/>
            <person name="Auch B."/>
            <person name="Kono T."/>
            <person name="Mallez S."/>
            <person name="Becker A."/>
            <person name="Gohl D.M."/>
            <person name="Silverstein K.A.T."/>
            <person name="Koren S."/>
            <person name="Bechman K.B."/>
            <person name="Herman A."/>
            <person name="Abrahante J.E."/>
            <person name="Garbe J."/>
        </authorList>
    </citation>
    <scope>NUCLEOTIDE SEQUENCE</scope>
    <source>
        <strain evidence="2">Duluth1</strain>
        <tissue evidence="2">Whole animal</tissue>
    </source>
</reference>
<feature type="region of interest" description="Disordered" evidence="1">
    <location>
        <begin position="20"/>
        <end position="48"/>
    </location>
</feature>
<dbReference type="AlphaFoldDB" id="A0A9D4HFM6"/>
<protein>
    <submittedName>
        <fullName evidence="2">Uncharacterized protein</fullName>
    </submittedName>
</protein>
<evidence type="ECO:0000313" key="2">
    <source>
        <dbReference type="EMBL" id="KAH3715296.1"/>
    </source>
</evidence>
<proteinExistence type="predicted"/>
<keyword evidence="3" id="KW-1185">Reference proteome</keyword>
<gene>
    <name evidence="2" type="ORF">DPMN_058002</name>
</gene>
<comment type="caution">
    <text evidence="2">The sequence shown here is derived from an EMBL/GenBank/DDBJ whole genome shotgun (WGS) entry which is preliminary data.</text>
</comment>
<sequence length="63" mass="7097">MLVKQKAQEAWKKYNASRKTFSYPKAPGAGGAEESDTPDANPTDINSAVHTPWMKLFRCKNRQ</sequence>
<evidence type="ECO:0000313" key="3">
    <source>
        <dbReference type="Proteomes" id="UP000828390"/>
    </source>
</evidence>